<dbReference type="PROSITE" id="PS51782">
    <property type="entry name" value="LYSM"/>
    <property type="match status" value="1"/>
</dbReference>
<dbReference type="InterPro" id="IPR052196">
    <property type="entry name" value="Bact_Kbp"/>
</dbReference>
<organism evidence="3 4">
    <name type="scientific">Kocuria soli</name>
    <dbReference type="NCBI Taxonomy" id="2485125"/>
    <lineage>
        <taxon>Bacteria</taxon>
        <taxon>Bacillati</taxon>
        <taxon>Actinomycetota</taxon>
        <taxon>Actinomycetes</taxon>
        <taxon>Micrococcales</taxon>
        <taxon>Micrococcaceae</taxon>
        <taxon>Kocuria</taxon>
    </lineage>
</organism>
<gene>
    <name evidence="3" type="ORF">EDL96_11535</name>
</gene>
<dbReference type="SMART" id="SM00257">
    <property type="entry name" value="LysM"/>
    <property type="match status" value="1"/>
</dbReference>
<proteinExistence type="predicted"/>
<feature type="domain" description="LysM" evidence="2">
    <location>
        <begin position="64"/>
        <end position="114"/>
    </location>
</feature>
<dbReference type="PANTHER" id="PTHR34700:SF4">
    <property type="entry name" value="PHAGE-LIKE ELEMENT PBSX PROTEIN XKDP"/>
    <property type="match status" value="1"/>
</dbReference>
<accession>A0A3N3ZPQ0</accession>
<evidence type="ECO:0000256" key="1">
    <source>
        <dbReference type="SAM" id="MobiDB-lite"/>
    </source>
</evidence>
<keyword evidence="4" id="KW-1185">Reference proteome</keyword>
<protein>
    <submittedName>
        <fullName evidence="3">LysM peptidoglycan-binding domain-containing protein</fullName>
    </submittedName>
</protein>
<dbReference type="SUPFAM" id="SSF54106">
    <property type="entry name" value="LysM domain"/>
    <property type="match status" value="1"/>
</dbReference>
<evidence type="ECO:0000313" key="3">
    <source>
        <dbReference type="EMBL" id="ROZ62085.1"/>
    </source>
</evidence>
<dbReference type="PANTHER" id="PTHR34700">
    <property type="entry name" value="POTASSIUM BINDING PROTEIN KBP"/>
    <property type="match status" value="1"/>
</dbReference>
<feature type="region of interest" description="Disordered" evidence="1">
    <location>
        <begin position="1"/>
        <end position="65"/>
    </location>
</feature>
<dbReference type="Proteomes" id="UP000270616">
    <property type="component" value="Unassembled WGS sequence"/>
</dbReference>
<reference evidence="3 4" key="1">
    <citation type="submission" date="2018-10" db="EMBL/GenBank/DDBJ databases">
        <title>Kocuria sp. M5W7-7, whole genome shotgun sequence.</title>
        <authorList>
            <person name="Tuo L."/>
        </authorList>
    </citation>
    <scope>NUCLEOTIDE SEQUENCE [LARGE SCALE GENOMIC DNA]</scope>
    <source>
        <strain evidence="3 4">M5W7-7</strain>
    </source>
</reference>
<evidence type="ECO:0000259" key="2">
    <source>
        <dbReference type="PROSITE" id="PS51782"/>
    </source>
</evidence>
<dbReference type="CDD" id="cd00118">
    <property type="entry name" value="LysM"/>
    <property type="match status" value="1"/>
</dbReference>
<dbReference type="Pfam" id="PF01476">
    <property type="entry name" value="LysM"/>
    <property type="match status" value="1"/>
</dbReference>
<dbReference type="Gene3D" id="3.10.350.10">
    <property type="entry name" value="LysM domain"/>
    <property type="match status" value="1"/>
</dbReference>
<dbReference type="InterPro" id="IPR036779">
    <property type="entry name" value="LysM_dom_sf"/>
</dbReference>
<sequence>MPQRSFIPPAPTTAESEPAPAIPTPSAPTAPKPTTVPQQSIPGSLFAPEADPAEIPTEHPHGTHEYVIIPGDTLSEIAERYDIEGGWQALYAANDDTLRSGAPDLIFPGEIITLNLS</sequence>
<name>A0A3N3ZPQ0_9MICC</name>
<dbReference type="AlphaFoldDB" id="A0A3N3ZPQ0"/>
<dbReference type="EMBL" id="RKMF01000015">
    <property type="protein sequence ID" value="ROZ62085.1"/>
    <property type="molecule type" value="Genomic_DNA"/>
</dbReference>
<evidence type="ECO:0000313" key="4">
    <source>
        <dbReference type="Proteomes" id="UP000270616"/>
    </source>
</evidence>
<comment type="caution">
    <text evidence="3">The sequence shown here is derived from an EMBL/GenBank/DDBJ whole genome shotgun (WGS) entry which is preliminary data.</text>
</comment>
<feature type="compositionally biased region" description="Pro residues" evidence="1">
    <location>
        <begin position="20"/>
        <end position="31"/>
    </location>
</feature>
<dbReference type="InterPro" id="IPR018392">
    <property type="entry name" value="LysM"/>
</dbReference>